<reference evidence="4" key="3">
    <citation type="submission" date="2020-10" db="UniProtKB">
        <authorList>
            <consortium name="WormBaseParasite"/>
        </authorList>
    </citation>
    <scope>IDENTIFICATION</scope>
</reference>
<evidence type="ECO:0000313" key="4">
    <source>
        <dbReference type="WBParaSite" id="EgrG_000685000"/>
    </source>
</evidence>
<evidence type="ECO:0000313" key="2">
    <source>
        <dbReference type="EMBL" id="CDS22862.1"/>
    </source>
</evidence>
<dbReference type="GO" id="GO:0016874">
    <property type="term" value="F:ligase activity"/>
    <property type="evidence" value="ECO:0007669"/>
    <property type="project" value="UniProtKB-KW"/>
</dbReference>
<reference evidence="2 3" key="1">
    <citation type="journal article" date="2013" name="Nature">
        <title>The genomes of four tapeworm species reveal adaptations to parasitism.</title>
        <authorList>
            <person name="Tsai I.J."/>
            <person name="Zarowiecki M."/>
            <person name="Holroyd N."/>
            <person name="Garciarrubio A."/>
            <person name="Sanchez-Flores A."/>
            <person name="Brooks K.L."/>
            <person name="Tracey A."/>
            <person name="Bobes R.J."/>
            <person name="Fragoso G."/>
            <person name="Sciutto E."/>
            <person name="Aslett M."/>
            <person name="Beasley H."/>
            <person name="Bennett H.M."/>
            <person name="Cai J."/>
            <person name="Camicia F."/>
            <person name="Clark R."/>
            <person name="Cucher M."/>
            <person name="De Silva N."/>
            <person name="Day T.A."/>
            <person name="Deplazes P."/>
            <person name="Estrada K."/>
            <person name="Fernandez C."/>
            <person name="Holland P.W."/>
            <person name="Hou J."/>
            <person name="Hu S."/>
            <person name="Huckvale T."/>
            <person name="Hung S.S."/>
            <person name="Kamenetzky L."/>
            <person name="Keane J.A."/>
            <person name="Kiss F."/>
            <person name="Koziol U."/>
            <person name="Lambert O."/>
            <person name="Liu K."/>
            <person name="Luo X."/>
            <person name="Luo Y."/>
            <person name="Macchiaroli N."/>
            <person name="Nichol S."/>
            <person name="Paps J."/>
            <person name="Parkinson J."/>
            <person name="Pouchkina-Stantcheva N."/>
            <person name="Riddiford N."/>
            <person name="Rosenzvit M."/>
            <person name="Salinas G."/>
            <person name="Wasmuth J.D."/>
            <person name="Zamanian M."/>
            <person name="Zheng Y."/>
            <person name="Cai X."/>
            <person name="Soberon X."/>
            <person name="Olson P.D."/>
            <person name="Laclette J.P."/>
            <person name="Brehm K."/>
            <person name="Berriman M."/>
            <person name="Garciarrubio A."/>
            <person name="Bobes R.J."/>
            <person name="Fragoso G."/>
            <person name="Sanchez-Flores A."/>
            <person name="Estrada K."/>
            <person name="Cevallos M.A."/>
            <person name="Morett E."/>
            <person name="Gonzalez V."/>
            <person name="Portillo T."/>
            <person name="Ochoa-Leyva A."/>
            <person name="Jose M.V."/>
            <person name="Sciutto E."/>
            <person name="Landa A."/>
            <person name="Jimenez L."/>
            <person name="Valdes V."/>
            <person name="Carrero J.C."/>
            <person name="Larralde C."/>
            <person name="Morales-Montor J."/>
            <person name="Limon-Lason J."/>
            <person name="Soberon X."/>
            <person name="Laclette J.P."/>
        </authorList>
    </citation>
    <scope>NUCLEOTIDE SEQUENCE [LARGE SCALE GENOMIC DNA]</scope>
</reference>
<dbReference type="SUPFAM" id="SSF52317">
    <property type="entry name" value="Class I glutamine amidotransferase-like"/>
    <property type="match status" value="1"/>
</dbReference>
<proteinExistence type="predicted"/>
<evidence type="ECO:0000313" key="3">
    <source>
        <dbReference type="Proteomes" id="UP000492820"/>
    </source>
</evidence>
<name>A0A068WYY3_ECHGR</name>
<sequence>MPPRVSVAIYNDLGTTPHCVKQLRNCIQQNIPGARISTLSATESIEKLACKSIDLFCVGGGFARGVINKLGSIGLGNLRSFVLSGGSYLGICSGAYLASSITKFDTGGPLEVNDTGILNFFPGTAEGPLFGRFAYNSESGVSAPILDACATLNSDIPTSLAVYFNGGCHFLNFVDNHTSILYLYRELGTPAILRRRCGQGTVLLSGAHFEFDPANLGELDADPHIQRILPPLLEHDASRVKLCRTVLLDLVKPIIGAVHQTSY</sequence>
<dbReference type="EMBL" id="LK028588">
    <property type="protein sequence ID" value="CDS22862.1"/>
    <property type="molecule type" value="Genomic_DNA"/>
</dbReference>
<evidence type="ECO:0000259" key="1">
    <source>
        <dbReference type="Pfam" id="PF09825"/>
    </source>
</evidence>
<dbReference type="PIRSF" id="PIRSF016642">
    <property type="entry name" value="UCP016642"/>
    <property type="match status" value="1"/>
</dbReference>
<feature type="domain" description="Biotin-protein ligase N-terminal" evidence="1">
    <location>
        <begin position="6"/>
        <end position="250"/>
    </location>
</feature>
<gene>
    <name evidence="2" type="ORF">EgrG_000685000</name>
</gene>
<dbReference type="AlphaFoldDB" id="A0A068WYY3"/>
<dbReference type="InterPro" id="IPR015834">
    <property type="entry name" value="UCP016642"/>
</dbReference>
<dbReference type="WBParaSite" id="EgrG_000685000">
    <property type="protein sequence ID" value="EgrG_000685000"/>
    <property type="gene ID" value="EgrG_000685000"/>
</dbReference>
<accession>A0A068WYY3</accession>
<protein>
    <submittedName>
        <fullName evidence="2 4">N terminal of biotin protein ligase</fullName>
    </submittedName>
</protein>
<dbReference type="OrthoDB" id="10250105at2759"/>
<dbReference type="InterPro" id="IPR029062">
    <property type="entry name" value="Class_I_gatase-like"/>
</dbReference>
<keyword evidence="2" id="KW-0436">Ligase</keyword>
<dbReference type="Proteomes" id="UP000492820">
    <property type="component" value="Unassembled WGS sequence"/>
</dbReference>
<dbReference type="Pfam" id="PF09825">
    <property type="entry name" value="BPL_N"/>
    <property type="match status" value="1"/>
</dbReference>
<organism evidence="2">
    <name type="scientific">Echinococcus granulosus</name>
    <name type="common">Hydatid tapeworm</name>
    <dbReference type="NCBI Taxonomy" id="6210"/>
    <lineage>
        <taxon>Eukaryota</taxon>
        <taxon>Metazoa</taxon>
        <taxon>Spiralia</taxon>
        <taxon>Lophotrochozoa</taxon>
        <taxon>Platyhelminthes</taxon>
        <taxon>Cestoda</taxon>
        <taxon>Eucestoda</taxon>
        <taxon>Cyclophyllidea</taxon>
        <taxon>Taeniidae</taxon>
        <taxon>Echinococcus</taxon>
        <taxon>Echinococcus granulosus group</taxon>
    </lineage>
</organism>
<reference evidence="2" key="2">
    <citation type="submission" date="2014-06" db="EMBL/GenBank/DDBJ databases">
        <authorList>
            <person name="Aslett M."/>
        </authorList>
    </citation>
    <scope>NUCLEOTIDE SEQUENCE</scope>
</reference>
<dbReference type="InterPro" id="IPR019197">
    <property type="entry name" value="Biotin-prot_ligase_N"/>
</dbReference>